<dbReference type="EMBL" id="FXTH01000013">
    <property type="protein sequence ID" value="SMO79316.1"/>
    <property type="molecule type" value="Genomic_DNA"/>
</dbReference>
<gene>
    <name evidence="1" type="ORF">SAMN06265218_113113</name>
</gene>
<organism evidence="1 2">
    <name type="scientific">Fodinibius sediminis</name>
    <dbReference type="NCBI Taxonomy" id="1214077"/>
    <lineage>
        <taxon>Bacteria</taxon>
        <taxon>Pseudomonadati</taxon>
        <taxon>Balneolota</taxon>
        <taxon>Balneolia</taxon>
        <taxon>Balneolales</taxon>
        <taxon>Balneolaceae</taxon>
        <taxon>Fodinibius</taxon>
    </lineage>
</organism>
<evidence type="ECO:0000313" key="1">
    <source>
        <dbReference type="EMBL" id="SMO79316.1"/>
    </source>
</evidence>
<keyword evidence="2" id="KW-1185">Reference proteome</keyword>
<proteinExistence type="predicted"/>
<reference evidence="1 2" key="1">
    <citation type="submission" date="2017-05" db="EMBL/GenBank/DDBJ databases">
        <authorList>
            <person name="Varghese N."/>
            <person name="Submissions S."/>
        </authorList>
    </citation>
    <scope>NUCLEOTIDE SEQUENCE [LARGE SCALE GENOMIC DNA]</scope>
    <source>
        <strain evidence="1 2">DSM 21194</strain>
    </source>
</reference>
<evidence type="ECO:0000313" key="2">
    <source>
        <dbReference type="Proteomes" id="UP000317593"/>
    </source>
</evidence>
<accession>A0A521E5T8</accession>
<sequence>MLVLPAGFLQSFLNDQKTNGENCAQMASIHHIISGLYVSMMYKQRCVQLETLDHRFADDTTGSPYAVFQELIYNSNYTREDKQEPISGLLQLIPSFSRFLLLPADQPYSCIYKSVFCLFDNYSRILYFTL</sequence>
<protein>
    <submittedName>
        <fullName evidence="1">Uncharacterized protein</fullName>
    </submittedName>
</protein>
<name>A0A521E5T8_9BACT</name>
<dbReference type="AlphaFoldDB" id="A0A521E5T8"/>
<dbReference type="Proteomes" id="UP000317593">
    <property type="component" value="Unassembled WGS sequence"/>
</dbReference>